<feature type="active site" evidence="7">
    <location>
        <position position="291"/>
    </location>
</feature>
<dbReference type="InterPro" id="IPR011071">
    <property type="entry name" value="Lyase_8-like_C"/>
</dbReference>
<dbReference type="NCBIfam" id="NF043001">
    <property type="entry name" value="chondaseAC"/>
    <property type="match status" value="1"/>
</dbReference>
<comment type="cofactor">
    <cofactor evidence="1">
        <name>Ca(2+)</name>
        <dbReference type="ChEBI" id="CHEBI:29108"/>
    </cofactor>
</comment>
<keyword evidence="5" id="KW-0106">Calcium</keyword>
<dbReference type="Proteomes" id="UP001155483">
    <property type="component" value="Unassembled WGS sequence"/>
</dbReference>
<dbReference type="InterPro" id="IPR004103">
    <property type="entry name" value="Lyase_8_C"/>
</dbReference>
<dbReference type="InterPro" id="IPR008929">
    <property type="entry name" value="Chondroitin_lyas"/>
</dbReference>
<feature type="domain" description="Polysaccharide lyase family 8 C-terminal" evidence="10">
    <location>
        <begin position="606"/>
        <end position="674"/>
    </location>
</feature>
<feature type="chain" id="PRO_5040721731" evidence="8">
    <location>
        <begin position="29"/>
        <end position="710"/>
    </location>
</feature>
<dbReference type="InterPro" id="IPR054982">
    <property type="entry name" value="ChondaseAC"/>
</dbReference>
<feature type="domain" description="Polysaccharide lyase family 8 central" evidence="9">
    <location>
        <begin position="343"/>
        <end position="591"/>
    </location>
</feature>
<comment type="subunit">
    <text evidence="3">Monomer.</text>
</comment>
<dbReference type="CDD" id="cd01083">
    <property type="entry name" value="GAG_Lyase"/>
    <property type="match status" value="1"/>
</dbReference>
<dbReference type="Gene3D" id="2.60.220.10">
    <property type="entry name" value="Polysaccharide lyase family 8-like, C-terminal"/>
    <property type="match status" value="1"/>
</dbReference>
<evidence type="ECO:0000256" key="4">
    <source>
        <dbReference type="ARBA" id="ARBA00022729"/>
    </source>
</evidence>
<evidence type="ECO:0000259" key="11">
    <source>
        <dbReference type="Pfam" id="PF08124"/>
    </source>
</evidence>
<dbReference type="EMBL" id="JAOTIF010000005">
    <property type="protein sequence ID" value="MCU7549252.1"/>
    <property type="molecule type" value="Genomic_DNA"/>
</dbReference>
<reference evidence="12" key="1">
    <citation type="submission" date="2022-09" db="EMBL/GenBank/DDBJ databases">
        <authorList>
            <person name="Yuan C."/>
            <person name="Ke Z."/>
        </authorList>
    </citation>
    <scope>NUCLEOTIDE SEQUENCE</scope>
    <source>
        <strain evidence="12">LB-8</strain>
    </source>
</reference>
<dbReference type="GO" id="GO:0016837">
    <property type="term" value="F:carbon-oxygen lyase activity, acting on polysaccharides"/>
    <property type="evidence" value="ECO:0007669"/>
    <property type="project" value="UniProtKB-ARBA"/>
</dbReference>
<dbReference type="Pfam" id="PF02884">
    <property type="entry name" value="Lyase_8_C"/>
    <property type="match status" value="1"/>
</dbReference>
<feature type="active site" evidence="7">
    <location>
        <position position="237"/>
    </location>
</feature>
<feature type="domain" description="Polysaccharide lyase 8 N-terminal alpha-helical" evidence="11">
    <location>
        <begin position="35"/>
        <end position="314"/>
    </location>
</feature>
<dbReference type="Pfam" id="PF08124">
    <property type="entry name" value="Lyase_8_N"/>
    <property type="match status" value="1"/>
</dbReference>
<sequence length="710" mass="81045">MCVKTSKKLFFLVILLCFNCTITNLSYAQSYHYDTIMNRVRQNIMSQSAQQDSSARFILNSIQPDGSWGDIDYNDKSAVKWKPGDHLLNLRMLITSYITGSDLKDEQLYKTIQNAFTFWYEKDPQSNNWWHNEIAMPQSLGELLILMRYAKKQLPASLEDSLIRRMKRGDPYKQTGANKTDVALHYFYRALLNRDSLLLKEAVVQLFYPIVFVHLREGLQYDGSYLQHGPQLQISSYGSVFLTGAITVASYVRGTPYALSQSKLELLSNYYRNTYLRAIRGSFIDFNVEGRGISRKNILSKYTENKRLELMALIDPQHFMEWQLAALRTEGVKPPDYKVTAYHRHFWCADYTMHLRPAYSFNIRMVSSRTKRCEMGNQENLLGRYLSDGATNLQRRGAEYDNIMPLWEWDKVPGVTNRDYTSDRPMSITWGEVGNSVFSGGVSDGIYGVSGYQLNYDSVTAKKAWFLFDKEIVCLGAGINSEAQESVTTTVNQCWINGNVLTSGKKRSVSKNEVLHLNKENKAWVLHDSIGYFFPKGSNIAISKANQTGSWYQINRVYTDQKLTGDVFKLWINHGVKPVNASYAYIILPGVQSAKEMMDFNDQLIKVIANNDSVQAVLHANLKMMQVVFYKPCTVHADSFSITVDKPCIMMVKNMDATSKNIFIADPSQKEQDITIHLVNLKTNGQKSIKMNLPENEMAGSTISINVEKM</sequence>
<dbReference type="SUPFAM" id="SSF48230">
    <property type="entry name" value="Chondroitin AC/alginate lyase"/>
    <property type="match status" value="1"/>
</dbReference>
<comment type="similarity">
    <text evidence="2">Belongs to the polysaccharide lyase 8 family.</text>
</comment>
<accession>A0A9X2XVD0</accession>
<dbReference type="InterPro" id="IPR003159">
    <property type="entry name" value="Lyase_8_central_dom"/>
</dbReference>
<reference evidence="12" key="2">
    <citation type="submission" date="2023-04" db="EMBL/GenBank/DDBJ databases">
        <title>Paracnuella aquatica gen. nov., sp. nov., a member of the family Chitinophagaceae isolated from a hot spring.</title>
        <authorList>
            <person name="Wang C."/>
        </authorList>
    </citation>
    <scope>NUCLEOTIDE SEQUENCE</scope>
    <source>
        <strain evidence="12">LB-8</strain>
    </source>
</reference>
<dbReference type="Gene3D" id="2.70.98.10">
    <property type="match status" value="1"/>
</dbReference>
<evidence type="ECO:0000256" key="2">
    <source>
        <dbReference type="ARBA" id="ARBA00006699"/>
    </source>
</evidence>
<dbReference type="InterPro" id="IPR014718">
    <property type="entry name" value="GH-type_carb-bd"/>
</dbReference>
<evidence type="ECO:0000259" key="9">
    <source>
        <dbReference type="Pfam" id="PF02278"/>
    </source>
</evidence>
<evidence type="ECO:0000256" key="1">
    <source>
        <dbReference type="ARBA" id="ARBA00001913"/>
    </source>
</evidence>
<evidence type="ECO:0000256" key="5">
    <source>
        <dbReference type="ARBA" id="ARBA00022837"/>
    </source>
</evidence>
<evidence type="ECO:0000256" key="7">
    <source>
        <dbReference type="PIRSR" id="PIRSR638970-1"/>
    </source>
</evidence>
<organism evidence="12 13">
    <name type="scientific">Paraflavisolibacter caeni</name>
    <dbReference type="NCBI Taxonomy" id="2982496"/>
    <lineage>
        <taxon>Bacteria</taxon>
        <taxon>Pseudomonadati</taxon>
        <taxon>Bacteroidota</taxon>
        <taxon>Chitinophagia</taxon>
        <taxon>Chitinophagales</taxon>
        <taxon>Chitinophagaceae</taxon>
        <taxon>Paraflavisolibacter</taxon>
    </lineage>
</organism>
<dbReference type="GO" id="GO:0005975">
    <property type="term" value="P:carbohydrate metabolic process"/>
    <property type="evidence" value="ECO:0007669"/>
    <property type="project" value="InterPro"/>
</dbReference>
<dbReference type="GO" id="GO:0030246">
    <property type="term" value="F:carbohydrate binding"/>
    <property type="evidence" value="ECO:0007669"/>
    <property type="project" value="InterPro"/>
</dbReference>
<dbReference type="InterPro" id="IPR038970">
    <property type="entry name" value="Lyase_8"/>
</dbReference>
<dbReference type="PANTHER" id="PTHR38481">
    <property type="entry name" value="HYALURONATE LYASE"/>
    <property type="match status" value="1"/>
</dbReference>
<feature type="signal peptide" evidence="8">
    <location>
        <begin position="1"/>
        <end position="28"/>
    </location>
</feature>
<keyword evidence="4 8" id="KW-0732">Signal</keyword>
<dbReference type="PANTHER" id="PTHR38481:SF1">
    <property type="entry name" value="HYALURONATE LYASE"/>
    <property type="match status" value="1"/>
</dbReference>
<gene>
    <name evidence="12" type="ORF">OCK74_09000</name>
</gene>
<dbReference type="Pfam" id="PF02278">
    <property type="entry name" value="Lyase_8"/>
    <property type="match status" value="1"/>
</dbReference>
<dbReference type="AlphaFoldDB" id="A0A9X2XVD0"/>
<dbReference type="RefSeq" id="WP_279296697.1">
    <property type="nucleotide sequence ID" value="NZ_JAOTIF010000005.1"/>
</dbReference>
<dbReference type="GO" id="GO:0005576">
    <property type="term" value="C:extracellular region"/>
    <property type="evidence" value="ECO:0007669"/>
    <property type="project" value="InterPro"/>
</dbReference>
<evidence type="ECO:0000256" key="6">
    <source>
        <dbReference type="ARBA" id="ARBA00023239"/>
    </source>
</evidence>
<evidence type="ECO:0000259" key="10">
    <source>
        <dbReference type="Pfam" id="PF02884"/>
    </source>
</evidence>
<evidence type="ECO:0000256" key="8">
    <source>
        <dbReference type="SAM" id="SignalP"/>
    </source>
</evidence>
<evidence type="ECO:0000313" key="13">
    <source>
        <dbReference type="Proteomes" id="UP001155483"/>
    </source>
</evidence>
<dbReference type="InterPro" id="IPR011013">
    <property type="entry name" value="Gal_mutarotase_sf_dom"/>
</dbReference>
<feature type="active site" evidence="7">
    <location>
        <position position="228"/>
    </location>
</feature>
<dbReference type="SUPFAM" id="SSF49863">
    <property type="entry name" value="Hyaluronate lyase-like, C-terminal domain"/>
    <property type="match status" value="1"/>
</dbReference>
<comment type="caution">
    <text evidence="12">The sequence shown here is derived from an EMBL/GenBank/DDBJ whole genome shotgun (WGS) entry which is preliminary data.</text>
</comment>
<evidence type="ECO:0000313" key="12">
    <source>
        <dbReference type="EMBL" id="MCU7549252.1"/>
    </source>
</evidence>
<name>A0A9X2XVD0_9BACT</name>
<dbReference type="Gene3D" id="1.50.10.100">
    <property type="entry name" value="Chondroitin AC/alginate lyase"/>
    <property type="match status" value="1"/>
</dbReference>
<dbReference type="SUPFAM" id="SSF74650">
    <property type="entry name" value="Galactose mutarotase-like"/>
    <property type="match status" value="1"/>
</dbReference>
<proteinExistence type="inferred from homology"/>
<evidence type="ECO:0000256" key="3">
    <source>
        <dbReference type="ARBA" id="ARBA00011245"/>
    </source>
</evidence>
<protein>
    <submittedName>
        <fullName evidence="12">Polysaccharide lyase 8 family protein</fullName>
    </submittedName>
</protein>
<keyword evidence="13" id="KW-1185">Reference proteome</keyword>
<dbReference type="InterPro" id="IPR012970">
    <property type="entry name" value="Lyase_8_alpha_N"/>
</dbReference>
<keyword evidence="6 12" id="KW-0456">Lyase</keyword>